<gene>
    <name evidence="2" type="ORF">RRG08_005712</name>
</gene>
<dbReference type="PANTHER" id="PTHR47018">
    <property type="entry name" value="CXC DOMAIN-CONTAINING PROTEIN-RELATED"/>
    <property type="match status" value="1"/>
</dbReference>
<evidence type="ECO:0000313" key="3">
    <source>
        <dbReference type="Proteomes" id="UP001283361"/>
    </source>
</evidence>
<keyword evidence="1" id="KW-0472">Membrane</keyword>
<comment type="caution">
    <text evidence="2">The sequence shown here is derived from an EMBL/GenBank/DDBJ whole genome shotgun (WGS) entry which is preliminary data.</text>
</comment>
<evidence type="ECO:0000256" key="1">
    <source>
        <dbReference type="SAM" id="Phobius"/>
    </source>
</evidence>
<dbReference type="Proteomes" id="UP001283361">
    <property type="component" value="Unassembled WGS sequence"/>
</dbReference>
<dbReference type="EMBL" id="JAWDGP010006450">
    <property type="protein sequence ID" value="KAK3741022.1"/>
    <property type="molecule type" value="Genomic_DNA"/>
</dbReference>
<reference evidence="2" key="1">
    <citation type="journal article" date="2023" name="G3 (Bethesda)">
        <title>A reference genome for the long-term kleptoplast-retaining sea slug Elysia crispata morphotype clarki.</title>
        <authorList>
            <person name="Eastman K.E."/>
            <person name="Pendleton A.L."/>
            <person name="Shaikh M.A."/>
            <person name="Suttiyut T."/>
            <person name="Ogas R."/>
            <person name="Tomko P."/>
            <person name="Gavelis G."/>
            <person name="Widhalm J.R."/>
            <person name="Wisecaver J.H."/>
        </authorList>
    </citation>
    <scope>NUCLEOTIDE SEQUENCE</scope>
    <source>
        <strain evidence="2">ECLA1</strain>
    </source>
</reference>
<accession>A0AAE0YCN4</accession>
<name>A0AAE0YCN4_9GAST</name>
<evidence type="ECO:0000313" key="2">
    <source>
        <dbReference type="EMBL" id="KAK3741022.1"/>
    </source>
</evidence>
<feature type="transmembrane region" description="Helical" evidence="1">
    <location>
        <begin position="53"/>
        <end position="72"/>
    </location>
</feature>
<keyword evidence="1" id="KW-1133">Transmembrane helix</keyword>
<protein>
    <submittedName>
        <fullName evidence="2">Uncharacterized protein</fullName>
    </submittedName>
</protein>
<proteinExistence type="predicted"/>
<dbReference type="AlphaFoldDB" id="A0AAE0YCN4"/>
<keyword evidence="3" id="KW-1185">Reference proteome</keyword>
<feature type="transmembrane region" description="Helical" evidence="1">
    <location>
        <begin position="20"/>
        <end position="41"/>
    </location>
</feature>
<organism evidence="2 3">
    <name type="scientific">Elysia crispata</name>
    <name type="common">lettuce slug</name>
    <dbReference type="NCBI Taxonomy" id="231223"/>
    <lineage>
        <taxon>Eukaryota</taxon>
        <taxon>Metazoa</taxon>
        <taxon>Spiralia</taxon>
        <taxon>Lophotrochozoa</taxon>
        <taxon>Mollusca</taxon>
        <taxon>Gastropoda</taxon>
        <taxon>Heterobranchia</taxon>
        <taxon>Euthyneura</taxon>
        <taxon>Panpulmonata</taxon>
        <taxon>Sacoglossa</taxon>
        <taxon>Placobranchoidea</taxon>
        <taxon>Plakobranchidae</taxon>
        <taxon>Elysia</taxon>
    </lineage>
</organism>
<keyword evidence="1" id="KW-0812">Transmembrane</keyword>
<sequence>MHTEKMVLEMLGDWLEGSGWATALTNSGIASSGVAESFIGVSHLTRTRYYHQVTALALILFFFEHMMNIWLLQLKLTSCL</sequence>